<evidence type="ECO:0000259" key="3">
    <source>
        <dbReference type="Pfam" id="PF00188"/>
    </source>
</evidence>
<accession>A0A2H1FDB9</accession>
<feature type="region of interest" description="Disordered" evidence="1">
    <location>
        <begin position="76"/>
        <end position="99"/>
    </location>
</feature>
<name>A0A2H1FDB9_9ARCH</name>
<dbReference type="PANTHER" id="PTHR31157">
    <property type="entry name" value="SCP DOMAIN-CONTAINING PROTEIN"/>
    <property type="match status" value="1"/>
</dbReference>
<dbReference type="InterPro" id="IPR014044">
    <property type="entry name" value="CAP_dom"/>
</dbReference>
<gene>
    <name evidence="4" type="ORF">NCS_10562</name>
</gene>
<dbReference type="EMBL" id="LT841358">
    <property type="protein sequence ID" value="SMH70755.1"/>
    <property type="molecule type" value="Genomic_DNA"/>
</dbReference>
<dbReference type="PANTHER" id="PTHR31157:SF1">
    <property type="entry name" value="SCP DOMAIN-CONTAINING PROTEIN"/>
    <property type="match status" value="1"/>
</dbReference>
<evidence type="ECO:0000256" key="2">
    <source>
        <dbReference type="SAM" id="Phobius"/>
    </source>
</evidence>
<dbReference type="AlphaFoldDB" id="A0A2H1FDB9"/>
<keyword evidence="2" id="KW-1133">Transmembrane helix</keyword>
<evidence type="ECO:0000313" key="4">
    <source>
        <dbReference type="EMBL" id="SMH70755.1"/>
    </source>
</evidence>
<evidence type="ECO:0000256" key="1">
    <source>
        <dbReference type="SAM" id="MobiDB-lite"/>
    </source>
</evidence>
<keyword evidence="5" id="KW-1185">Reference proteome</keyword>
<proteinExistence type="predicted"/>
<dbReference type="CDD" id="cd05379">
    <property type="entry name" value="CAP_bacterial"/>
    <property type="match status" value="1"/>
</dbReference>
<dbReference type="SUPFAM" id="SSF55797">
    <property type="entry name" value="PR-1-like"/>
    <property type="match status" value="1"/>
</dbReference>
<protein>
    <recommendedName>
        <fullName evidence="3">SCP domain-containing protein</fullName>
    </recommendedName>
</protein>
<dbReference type="InterPro" id="IPR035940">
    <property type="entry name" value="CAP_sf"/>
</dbReference>
<organism evidence="4 5">
    <name type="scientific">Candidatus Nitrosotalea okcheonensis</name>
    <dbReference type="NCBI Taxonomy" id="1903276"/>
    <lineage>
        <taxon>Archaea</taxon>
        <taxon>Nitrososphaerota</taxon>
        <taxon>Nitrososphaeria</taxon>
        <taxon>Nitrosotaleales</taxon>
        <taxon>Nitrosotaleaceae</taxon>
        <taxon>Nitrosotalea</taxon>
    </lineage>
</organism>
<dbReference type="RefSeq" id="WP_157926843.1">
    <property type="nucleotide sequence ID" value="NZ_LT841358.1"/>
</dbReference>
<dbReference type="Proteomes" id="UP000230607">
    <property type="component" value="Chromosome 1"/>
</dbReference>
<evidence type="ECO:0000313" key="5">
    <source>
        <dbReference type="Proteomes" id="UP000230607"/>
    </source>
</evidence>
<feature type="transmembrane region" description="Helical" evidence="2">
    <location>
        <begin position="40"/>
        <end position="62"/>
    </location>
</feature>
<keyword evidence="2" id="KW-0812">Transmembrane</keyword>
<dbReference type="Gene3D" id="3.40.33.10">
    <property type="entry name" value="CAP"/>
    <property type="match status" value="1"/>
</dbReference>
<dbReference type="Pfam" id="PF00188">
    <property type="entry name" value="CAP"/>
    <property type="match status" value="1"/>
</dbReference>
<feature type="domain" description="SCP" evidence="3">
    <location>
        <begin position="236"/>
        <end position="368"/>
    </location>
</feature>
<sequence length="522" mass="56912">MDDDDWRNWKNGRYDNRYDGVGRHSGKRYYRRSKFGAKQIAIISIGLVAASLFVLVVGVPGLPQIQLPQISLPNLIQTSPSQSPSEIPPGQTNQPPASSTSQVVYSNCLMASNGAGGIRINCANHDSIQCISDPPIGSGIQKDVTLTIDKNSCIVQYQNSQGSDAVYNFQLGSSPSVTTPNPSNTPPAPSILPKMTFPKITFPKVTIPSITIPGSSNVQPPIQPTDLPSLYAYALKIINDDRKANGLSPVALSNIGSAQNHANDQLTLKYFSHWNSDGVKPYVVYTKLGGRGAVAENDYYTYSTCPTGNCIENTYDPYAEIQKGEDEMINNDAASNWGHKKNILDPDHTTVNFGIAYDNDRFYFVQNFENNLVNWQTIKLTGGTLMISGTILPGYTMYSIDVFSDPSPKALTENDLDNSPPYNAGYYDQGTDVGMIVPRPVGNSYYPECSPGKITTLFSDGKSECLDYAMYVNNSPSPNSINTVIDVSKWLGTGGLHTIYLNLKDPSGNVAPATSWTLEYLK</sequence>
<reference evidence="5" key="1">
    <citation type="submission" date="2017-03" db="EMBL/GenBank/DDBJ databases">
        <authorList>
            <person name="Herbold C."/>
        </authorList>
    </citation>
    <scope>NUCLEOTIDE SEQUENCE [LARGE SCALE GENOMIC DNA]</scope>
</reference>
<dbReference type="OrthoDB" id="43989at2157"/>
<keyword evidence="2" id="KW-0472">Membrane</keyword>